<dbReference type="Proteomes" id="UP000240883">
    <property type="component" value="Unassembled WGS sequence"/>
</dbReference>
<keyword evidence="5" id="KW-0539">Nucleus</keyword>
<feature type="region of interest" description="Disordered" evidence="6">
    <location>
        <begin position="602"/>
        <end position="637"/>
    </location>
</feature>
<dbReference type="PANTHER" id="PTHR31845">
    <property type="entry name" value="FINGER DOMAIN PROTEIN, PUTATIVE-RELATED"/>
    <property type="match status" value="1"/>
</dbReference>
<dbReference type="InterPro" id="IPR001138">
    <property type="entry name" value="Zn2Cys6_DnaBD"/>
</dbReference>
<dbReference type="EMBL" id="KZ678130">
    <property type="protein sequence ID" value="PSN72276.1"/>
    <property type="molecule type" value="Genomic_DNA"/>
</dbReference>
<protein>
    <recommendedName>
        <fullName evidence="7">Zn(2)-C6 fungal-type domain-containing protein</fullName>
    </recommendedName>
</protein>
<sequence>MVLDETRKRKACISCTKAKAKCSPYGDRQDLCYRCQRLKKVCVFEESARKRAPKTRSRVRQLEDRVDTLIDLLTSKGQTSNGSEEPTSIDLPTTPSTDFLDPSPPEHSNSNASGVYITPVETPTCQGPKQPSAYDPVDAGLISPDLSEELLTEFRQFAYSFPFVIIPSSTDAQTLRHEQPFLFHSIMIIMSYKVPPTQTALANEFKNQIASRIISQSHKSLEILQGLLVYGAWYHYFYRHQSQQLAIVIQLCVAMVQDLGLSKNPKDKLRKNLTADIECGMVFKSERSSAEKRAFLGTYVLTVAFAQAWRKRGTMAYTRFMGQCCQSLSEGQEHPSDALITPLIRLSELIGRINDYYSYDDIDNSDVKGETMIEMSANNFSAELNRIRDAVPTTLKRNTTLSLTFHLLEMWIAECSLHSPLWQTLDQQTTFTPTRIRILNRLIMSLRCYIEILINASKPQLYQLAFPAWAGWFYAIIMACKVVFLQENERQGQTILEGVHQEIVNICPVNDAGLPRVSSTPSTNSQTLGWDPVIVAKENRIQALFEQLLQTIMFAFPPETPLDLAKCSDDNDPLFCIACVQLTILNGFVKRLNGYARKDGVTDRLYGEPSTDPLRSSTSTNTNPDTERQISSPGSKDAPVVNPIPFFENLNANFSSITFDSIALPTSFMTQNESYDDWMWNLMMDDLSCPISDHRS</sequence>
<evidence type="ECO:0000313" key="9">
    <source>
        <dbReference type="Proteomes" id="UP000240883"/>
    </source>
</evidence>
<evidence type="ECO:0000256" key="2">
    <source>
        <dbReference type="ARBA" id="ARBA00023015"/>
    </source>
</evidence>
<dbReference type="CDD" id="cd00067">
    <property type="entry name" value="GAL4"/>
    <property type="match status" value="1"/>
</dbReference>
<dbReference type="GO" id="GO:0008270">
    <property type="term" value="F:zinc ion binding"/>
    <property type="evidence" value="ECO:0007669"/>
    <property type="project" value="InterPro"/>
</dbReference>
<proteinExistence type="predicted"/>
<dbReference type="GO" id="GO:0000981">
    <property type="term" value="F:DNA-binding transcription factor activity, RNA polymerase II-specific"/>
    <property type="evidence" value="ECO:0007669"/>
    <property type="project" value="InterPro"/>
</dbReference>
<dbReference type="STRING" id="1448308.A0A2T2P431"/>
<evidence type="ECO:0000256" key="3">
    <source>
        <dbReference type="ARBA" id="ARBA00023125"/>
    </source>
</evidence>
<feature type="region of interest" description="Disordered" evidence="6">
    <location>
        <begin position="73"/>
        <end position="111"/>
    </location>
</feature>
<dbReference type="SMART" id="SM00066">
    <property type="entry name" value="GAL4"/>
    <property type="match status" value="1"/>
</dbReference>
<keyword evidence="3" id="KW-0238">DNA-binding</keyword>
<dbReference type="GO" id="GO:0000976">
    <property type="term" value="F:transcription cis-regulatory region binding"/>
    <property type="evidence" value="ECO:0007669"/>
    <property type="project" value="TreeGrafter"/>
</dbReference>
<evidence type="ECO:0000259" key="7">
    <source>
        <dbReference type="PROSITE" id="PS00463"/>
    </source>
</evidence>
<evidence type="ECO:0000256" key="5">
    <source>
        <dbReference type="ARBA" id="ARBA00023242"/>
    </source>
</evidence>
<dbReference type="OrthoDB" id="5226580at2759"/>
<dbReference type="PANTHER" id="PTHR31845:SF10">
    <property type="entry name" value="ZN(II)2CYS6 TRANSCRIPTION FACTOR (EUROFUNG)"/>
    <property type="match status" value="1"/>
</dbReference>
<name>A0A2T2P431_CORCC</name>
<evidence type="ECO:0000256" key="6">
    <source>
        <dbReference type="SAM" id="MobiDB-lite"/>
    </source>
</evidence>
<dbReference type="InterPro" id="IPR036864">
    <property type="entry name" value="Zn2-C6_fun-type_DNA-bd_sf"/>
</dbReference>
<evidence type="ECO:0000313" key="8">
    <source>
        <dbReference type="EMBL" id="PSN72276.1"/>
    </source>
</evidence>
<keyword evidence="9" id="KW-1185">Reference proteome</keyword>
<feature type="compositionally biased region" description="Polar residues" evidence="6">
    <location>
        <begin position="75"/>
        <end position="97"/>
    </location>
</feature>
<feature type="domain" description="Zn(2)-C6 fungal-type" evidence="7">
    <location>
        <begin position="11"/>
        <end position="42"/>
    </location>
</feature>
<feature type="compositionally biased region" description="Polar residues" evidence="6">
    <location>
        <begin position="613"/>
        <end position="634"/>
    </location>
</feature>
<evidence type="ECO:0000256" key="4">
    <source>
        <dbReference type="ARBA" id="ARBA00023163"/>
    </source>
</evidence>
<comment type="subcellular location">
    <subcellularLocation>
        <location evidence="1">Nucleus</location>
    </subcellularLocation>
</comment>
<dbReference type="PROSITE" id="PS00463">
    <property type="entry name" value="ZN2_CY6_FUNGAL_1"/>
    <property type="match status" value="1"/>
</dbReference>
<keyword evidence="2" id="KW-0805">Transcription regulation</keyword>
<dbReference type="AlphaFoldDB" id="A0A2T2P431"/>
<gene>
    <name evidence="8" type="ORF">BS50DRAFT_248067</name>
</gene>
<evidence type="ECO:0000256" key="1">
    <source>
        <dbReference type="ARBA" id="ARBA00004123"/>
    </source>
</evidence>
<keyword evidence="4" id="KW-0804">Transcription</keyword>
<dbReference type="Gene3D" id="4.10.240.10">
    <property type="entry name" value="Zn(2)-C6 fungal-type DNA-binding domain"/>
    <property type="match status" value="1"/>
</dbReference>
<reference evidence="8 9" key="1">
    <citation type="journal article" date="2018" name="Front. Microbiol.">
        <title>Genome-Wide Analysis of Corynespora cassiicola Leaf Fall Disease Putative Effectors.</title>
        <authorList>
            <person name="Lopez D."/>
            <person name="Ribeiro S."/>
            <person name="Label P."/>
            <person name="Fumanal B."/>
            <person name="Venisse J.S."/>
            <person name="Kohler A."/>
            <person name="de Oliveira R.R."/>
            <person name="Labutti K."/>
            <person name="Lipzen A."/>
            <person name="Lail K."/>
            <person name="Bauer D."/>
            <person name="Ohm R.A."/>
            <person name="Barry K.W."/>
            <person name="Spatafora J."/>
            <person name="Grigoriev I.V."/>
            <person name="Martin F.M."/>
            <person name="Pujade-Renaud V."/>
        </authorList>
    </citation>
    <scope>NUCLEOTIDE SEQUENCE [LARGE SCALE GENOMIC DNA]</scope>
    <source>
        <strain evidence="8 9">Philippines</strain>
    </source>
</reference>
<dbReference type="GO" id="GO:0005634">
    <property type="term" value="C:nucleus"/>
    <property type="evidence" value="ECO:0007669"/>
    <property type="project" value="UniProtKB-SubCell"/>
</dbReference>
<accession>A0A2T2P431</accession>
<dbReference type="SUPFAM" id="SSF57701">
    <property type="entry name" value="Zn2/Cys6 DNA-binding domain"/>
    <property type="match status" value="1"/>
</dbReference>
<dbReference type="CDD" id="cd12148">
    <property type="entry name" value="fungal_TF_MHR"/>
    <property type="match status" value="1"/>
</dbReference>
<organism evidence="8 9">
    <name type="scientific">Corynespora cassiicola Philippines</name>
    <dbReference type="NCBI Taxonomy" id="1448308"/>
    <lineage>
        <taxon>Eukaryota</taxon>
        <taxon>Fungi</taxon>
        <taxon>Dikarya</taxon>
        <taxon>Ascomycota</taxon>
        <taxon>Pezizomycotina</taxon>
        <taxon>Dothideomycetes</taxon>
        <taxon>Pleosporomycetidae</taxon>
        <taxon>Pleosporales</taxon>
        <taxon>Corynesporascaceae</taxon>
        <taxon>Corynespora</taxon>
    </lineage>
</organism>
<dbReference type="InterPro" id="IPR051089">
    <property type="entry name" value="prtT"/>
</dbReference>